<dbReference type="Proteomes" id="UP000024837">
    <property type="component" value="Unassembled WGS sequence"/>
</dbReference>
<keyword evidence="3" id="KW-1185">Reference proteome</keyword>
<feature type="region of interest" description="Disordered" evidence="1">
    <location>
        <begin position="366"/>
        <end position="386"/>
    </location>
</feature>
<evidence type="ECO:0000313" key="3">
    <source>
        <dbReference type="Proteomes" id="UP000024837"/>
    </source>
</evidence>
<name>W7IF24_9PEZI</name>
<accession>W7IF24</accession>
<evidence type="ECO:0000256" key="1">
    <source>
        <dbReference type="SAM" id="MobiDB-lite"/>
    </source>
</evidence>
<dbReference type="PANTHER" id="PTHR43591">
    <property type="entry name" value="METHYLTRANSFERASE"/>
    <property type="match status" value="1"/>
</dbReference>
<reference evidence="2 3" key="1">
    <citation type="submission" date="2013-05" db="EMBL/GenBank/DDBJ databases">
        <title>Drechslerella stenobrocha genome reveals carnivorous origination and mechanical trapping mechanism of predatory fungi.</title>
        <authorList>
            <person name="Liu X."/>
            <person name="Zhang W."/>
            <person name="Liu K."/>
        </authorList>
    </citation>
    <scope>NUCLEOTIDE SEQUENCE [LARGE SCALE GENOMIC DNA]</scope>
    <source>
        <strain evidence="2 3">248</strain>
    </source>
</reference>
<dbReference type="Gene3D" id="3.40.50.150">
    <property type="entry name" value="Vaccinia Virus protein VP39"/>
    <property type="match status" value="1"/>
</dbReference>
<dbReference type="GO" id="GO:0008168">
    <property type="term" value="F:methyltransferase activity"/>
    <property type="evidence" value="ECO:0007669"/>
    <property type="project" value="TreeGrafter"/>
</dbReference>
<dbReference type="CDD" id="cd02440">
    <property type="entry name" value="AdoMet_MTases"/>
    <property type="match status" value="1"/>
</dbReference>
<evidence type="ECO:0000313" key="2">
    <source>
        <dbReference type="EMBL" id="EWC47655.1"/>
    </source>
</evidence>
<organism evidence="2 3">
    <name type="scientific">Drechslerella stenobrocha 248</name>
    <dbReference type="NCBI Taxonomy" id="1043628"/>
    <lineage>
        <taxon>Eukaryota</taxon>
        <taxon>Fungi</taxon>
        <taxon>Dikarya</taxon>
        <taxon>Ascomycota</taxon>
        <taxon>Pezizomycotina</taxon>
        <taxon>Orbiliomycetes</taxon>
        <taxon>Orbiliales</taxon>
        <taxon>Orbiliaceae</taxon>
        <taxon>Drechslerella</taxon>
    </lineage>
</organism>
<dbReference type="SUPFAM" id="SSF53335">
    <property type="entry name" value="S-adenosyl-L-methionine-dependent methyltransferases"/>
    <property type="match status" value="1"/>
</dbReference>
<gene>
    <name evidence="2" type="ORF">DRE_03275</name>
</gene>
<dbReference type="Pfam" id="PF13489">
    <property type="entry name" value="Methyltransf_23"/>
    <property type="match status" value="1"/>
</dbReference>
<dbReference type="PANTHER" id="PTHR43591:SF10">
    <property type="entry name" value="ABC TRANSMEMBRANE TYPE-1 DOMAIN-CONTAINING PROTEIN-RELATED"/>
    <property type="match status" value="1"/>
</dbReference>
<evidence type="ECO:0008006" key="4">
    <source>
        <dbReference type="Google" id="ProtNLM"/>
    </source>
</evidence>
<dbReference type="HOGENOM" id="CLU_010595_1_2_1"/>
<sequence>MSSPAPSIYHPDTIQVDSDDADYDNYYNGGITSTAASLASQVTDYRFENGRRYHAYHAGSYWAPNDEQASDQEELFHHVYLLRLNGALYLAPIDQDGPPEQILDIGTGYGNWCLDMAPLFPDATITGNDLSPIQPRYVPPNVNFEVDDFNDEWLFGESKFDFVHGRALYGSVKDWNLLLERVLKVLKPGGWWESVETKVEILCDDDSVPADAALLEWLKVMWRACEDSGTTFNVAGNMKGWCEKAGFTEVTEKVFKLPIGPWPRDKHEKTVGSFNLANMRNACEGFSLYLLSRFGNMTIDEINELISRVKEEMGNKRVHAYFRLYVTPSLGQASADFLISSGSFCAGFFCEFADKEVSFMTVTSATPANPSRRSLDRQAGTQLTDPKAISHTPGATLIYIAVQSLQMPRGINGFNISGTVIGGGLSGTSLPLE</sequence>
<protein>
    <recommendedName>
        <fullName evidence="4">Methyltransferase domain-containing protein</fullName>
    </recommendedName>
</protein>
<dbReference type="InterPro" id="IPR029063">
    <property type="entry name" value="SAM-dependent_MTases_sf"/>
</dbReference>
<dbReference type="AlphaFoldDB" id="W7IF24"/>
<dbReference type="OrthoDB" id="2013972at2759"/>
<proteinExistence type="predicted"/>
<dbReference type="EMBL" id="KI966409">
    <property type="protein sequence ID" value="EWC47655.1"/>
    <property type="molecule type" value="Genomic_DNA"/>
</dbReference>